<comment type="similarity">
    <text evidence="1">Belongs to the transglycosylase Slt family.</text>
</comment>
<dbReference type="GO" id="GO:0008933">
    <property type="term" value="F:peptidoglycan lytic transglycosylase activity"/>
    <property type="evidence" value="ECO:0007669"/>
    <property type="project" value="InterPro"/>
</dbReference>
<dbReference type="PROSITE" id="PS00922">
    <property type="entry name" value="TRANSGLYCOSYLASE"/>
    <property type="match status" value="1"/>
</dbReference>
<dbReference type="GO" id="GO:0000270">
    <property type="term" value="P:peptidoglycan metabolic process"/>
    <property type="evidence" value="ECO:0007669"/>
    <property type="project" value="InterPro"/>
</dbReference>
<dbReference type="Proteomes" id="UP000290637">
    <property type="component" value="Chromosome"/>
</dbReference>
<dbReference type="InterPro" id="IPR008258">
    <property type="entry name" value="Transglycosylase_SLT_dom_1"/>
</dbReference>
<proteinExistence type="inferred from homology"/>
<evidence type="ECO:0000259" key="3">
    <source>
        <dbReference type="Pfam" id="PF01464"/>
    </source>
</evidence>
<dbReference type="OrthoDB" id="9815002at2"/>
<dbReference type="KEGG" id="plue:EWM63_11990"/>
<dbReference type="PANTHER" id="PTHR37423:SF2">
    <property type="entry name" value="MEMBRANE-BOUND LYTIC MUREIN TRANSGLYCOSYLASE C"/>
    <property type="match status" value="1"/>
</dbReference>
<evidence type="ECO:0000256" key="2">
    <source>
        <dbReference type="SAM" id="SignalP"/>
    </source>
</evidence>
<feature type="domain" description="Transglycosylase SLT" evidence="3">
    <location>
        <begin position="156"/>
        <end position="255"/>
    </location>
</feature>
<evidence type="ECO:0000313" key="4">
    <source>
        <dbReference type="EMBL" id="QBE63604.1"/>
    </source>
</evidence>
<protein>
    <submittedName>
        <fullName evidence="4">Lytic transglycosylase</fullName>
    </submittedName>
</protein>
<dbReference type="EMBL" id="CP035913">
    <property type="protein sequence ID" value="QBE63604.1"/>
    <property type="molecule type" value="Genomic_DNA"/>
</dbReference>
<dbReference type="GO" id="GO:0016020">
    <property type="term" value="C:membrane"/>
    <property type="evidence" value="ECO:0007669"/>
    <property type="project" value="InterPro"/>
</dbReference>
<dbReference type="Pfam" id="PF01464">
    <property type="entry name" value="SLT"/>
    <property type="match status" value="1"/>
</dbReference>
<accession>A0A4P6KXM8</accession>
<dbReference type="CDD" id="cd00254">
    <property type="entry name" value="LT-like"/>
    <property type="match status" value="1"/>
</dbReference>
<dbReference type="SMART" id="SM00671">
    <property type="entry name" value="SEL1"/>
    <property type="match status" value="2"/>
</dbReference>
<gene>
    <name evidence="4" type="ORF">EWM63_11990</name>
</gene>
<keyword evidence="5" id="KW-1185">Reference proteome</keyword>
<dbReference type="SUPFAM" id="SSF53955">
    <property type="entry name" value="Lysozyme-like"/>
    <property type="match status" value="1"/>
</dbReference>
<feature type="chain" id="PRO_5020228243" evidence="2">
    <location>
        <begin position="22"/>
        <end position="286"/>
    </location>
</feature>
<reference evidence="4 5" key="1">
    <citation type="submission" date="2019-02" db="EMBL/GenBank/DDBJ databases">
        <title>Draft Genome Sequences of Six Type Strains of the Genus Massilia.</title>
        <authorList>
            <person name="Miess H."/>
            <person name="Frediansyhah A."/>
            <person name="Gross H."/>
        </authorList>
    </citation>
    <scope>NUCLEOTIDE SEQUENCE [LARGE SCALE GENOMIC DNA]</scope>
    <source>
        <strain evidence="4 5">DSM 17473</strain>
    </source>
</reference>
<dbReference type="Gene3D" id="1.10.530.10">
    <property type="match status" value="1"/>
</dbReference>
<dbReference type="SUPFAM" id="SSF81901">
    <property type="entry name" value="HCP-like"/>
    <property type="match status" value="1"/>
</dbReference>
<dbReference type="PANTHER" id="PTHR37423">
    <property type="entry name" value="SOLUBLE LYTIC MUREIN TRANSGLYCOSYLASE-RELATED"/>
    <property type="match status" value="1"/>
</dbReference>
<dbReference type="Gene3D" id="1.25.40.10">
    <property type="entry name" value="Tetratricopeptide repeat domain"/>
    <property type="match status" value="1"/>
</dbReference>
<dbReference type="Pfam" id="PF08238">
    <property type="entry name" value="Sel1"/>
    <property type="match status" value="2"/>
</dbReference>
<dbReference type="InterPro" id="IPR006597">
    <property type="entry name" value="Sel1-like"/>
</dbReference>
<sequence length="286" mass="30967">MLRRFSVLLVLLCGTAAPAHAAPEIIARLIAEAVQLEHGEGMARDTAQAALLYCQAARLGSPEAQYAFGWMLANGRGVPRDDAVAWRLFSAAADQGHGQAARLVQALPVRPDAPLPACMAADLPLRVNLDPDPWAASPADYPPASVSVRHIVERLAPAYEVDPELAMAVIAVESGFRANAVSPKNAQGLMQLIPETAQRFQVADPFDPESNVRGGLAYLRRLLTLFDGDVGLVAAAYNAGEGAVVRHRGIPPYRETREYVTRIARLYSLPVHRYYRSSSNDPLSKR</sequence>
<keyword evidence="2" id="KW-0732">Signal</keyword>
<feature type="signal peptide" evidence="2">
    <location>
        <begin position="1"/>
        <end position="21"/>
    </location>
</feature>
<dbReference type="InterPro" id="IPR023346">
    <property type="entry name" value="Lysozyme-like_dom_sf"/>
</dbReference>
<dbReference type="InterPro" id="IPR000189">
    <property type="entry name" value="Transglyc_AS"/>
</dbReference>
<name>A0A4P6KXM8_9BURK</name>
<dbReference type="RefSeq" id="WP_130186725.1">
    <property type="nucleotide sequence ID" value="NZ_CP035913.1"/>
</dbReference>
<dbReference type="AlphaFoldDB" id="A0A4P6KXM8"/>
<evidence type="ECO:0000313" key="5">
    <source>
        <dbReference type="Proteomes" id="UP000290637"/>
    </source>
</evidence>
<evidence type="ECO:0000256" key="1">
    <source>
        <dbReference type="ARBA" id="ARBA00007734"/>
    </source>
</evidence>
<dbReference type="InterPro" id="IPR011990">
    <property type="entry name" value="TPR-like_helical_dom_sf"/>
</dbReference>
<organism evidence="4 5">
    <name type="scientific">Pseudoduganella lutea</name>
    <dbReference type="NCBI Taxonomy" id="321985"/>
    <lineage>
        <taxon>Bacteria</taxon>
        <taxon>Pseudomonadati</taxon>
        <taxon>Pseudomonadota</taxon>
        <taxon>Betaproteobacteria</taxon>
        <taxon>Burkholderiales</taxon>
        <taxon>Oxalobacteraceae</taxon>
        <taxon>Telluria group</taxon>
        <taxon>Pseudoduganella</taxon>
    </lineage>
</organism>